<dbReference type="EMBL" id="SPNW01000090">
    <property type="protein sequence ID" value="TIA86041.1"/>
    <property type="molecule type" value="Genomic_DNA"/>
</dbReference>
<dbReference type="InterPro" id="IPR002227">
    <property type="entry name" value="Tyrosinase_Cu-bd"/>
</dbReference>
<dbReference type="PANTHER" id="PTHR11474">
    <property type="entry name" value="TYROSINASE FAMILY MEMBER"/>
    <property type="match status" value="1"/>
</dbReference>
<evidence type="ECO:0000256" key="1">
    <source>
        <dbReference type="ARBA" id="ARBA00022723"/>
    </source>
</evidence>
<organism evidence="5 6">
    <name type="scientific">Wallemia hederae</name>
    <dbReference type="NCBI Taxonomy" id="1540922"/>
    <lineage>
        <taxon>Eukaryota</taxon>
        <taxon>Fungi</taxon>
        <taxon>Dikarya</taxon>
        <taxon>Basidiomycota</taxon>
        <taxon>Wallemiomycotina</taxon>
        <taxon>Wallemiomycetes</taxon>
        <taxon>Wallemiales</taxon>
        <taxon>Wallemiaceae</taxon>
        <taxon>Wallemia</taxon>
    </lineage>
</organism>
<sequence>MKFTTLLSIAASALMASQTTAFPTVKEGVSEQCPNGYEVRPEWSQMSRKHRKQYISALQCMINKPSTVNETQVTSQYEDNWYTHQFPGHAIHFTAPFPPWHRHYVYTYHQELRACGYEGAMPFWAWDWNSDDIFKSSIFDADPEVGLGTNGTYEAHEDGSPVHAFAVTNGGLANHQIEYPFPHTFQRNLQTLPKGSEQPLDRFIKPEEVEKVLSFDKYEDFHRYMEGAPPHEAAHLIPGEEGTMGFAGMHGAIHRMVGGDMATIIEYQAPSWCPSFESDESANYGANASPNDPLFFLHHANVDRVYAMWQDRDPENRMYAYGGFTFHNYTTQEGTGVATLNDTMSFGFLTDDIQVHEAMDYRQQYCYVYADKDYREEDNLIDFFAEAFQW</sequence>
<feature type="signal peptide" evidence="3">
    <location>
        <begin position="1"/>
        <end position="21"/>
    </location>
</feature>
<dbReference type="GO" id="GO:0046872">
    <property type="term" value="F:metal ion binding"/>
    <property type="evidence" value="ECO:0007669"/>
    <property type="project" value="UniProtKB-KW"/>
</dbReference>
<name>A0A4T0FD09_9BASI</name>
<feature type="domain" description="Tyrosinase copper-binding" evidence="4">
    <location>
        <begin position="292"/>
        <end position="303"/>
    </location>
</feature>
<evidence type="ECO:0000313" key="5">
    <source>
        <dbReference type="EMBL" id="TIA86041.1"/>
    </source>
</evidence>
<protein>
    <recommendedName>
        <fullName evidence="4">Tyrosinase copper-binding domain-containing protein</fullName>
    </recommendedName>
</protein>
<evidence type="ECO:0000259" key="4">
    <source>
        <dbReference type="PROSITE" id="PS00498"/>
    </source>
</evidence>
<keyword evidence="2" id="KW-0186">Copper</keyword>
<keyword evidence="6" id="KW-1185">Reference proteome</keyword>
<dbReference type="SUPFAM" id="SSF48056">
    <property type="entry name" value="Di-copper centre-containing domain"/>
    <property type="match status" value="1"/>
</dbReference>
<dbReference type="InterPro" id="IPR008922">
    <property type="entry name" value="Di-copper_centre_dom_sf"/>
</dbReference>
<keyword evidence="1" id="KW-0479">Metal-binding</keyword>
<dbReference type="Proteomes" id="UP000310189">
    <property type="component" value="Unassembled WGS sequence"/>
</dbReference>
<reference evidence="5 6" key="1">
    <citation type="submission" date="2019-03" db="EMBL/GenBank/DDBJ databases">
        <title>Sequencing 23 genomes of Wallemia ichthyophaga.</title>
        <authorList>
            <person name="Gostincar C."/>
        </authorList>
    </citation>
    <scope>NUCLEOTIDE SEQUENCE [LARGE SCALE GENOMIC DNA]</scope>
    <source>
        <strain evidence="5 6">EXF-5753</strain>
    </source>
</reference>
<proteinExistence type="predicted"/>
<dbReference type="OrthoDB" id="6132182at2759"/>
<gene>
    <name evidence="5" type="ORF">E3P99_03794</name>
</gene>
<dbReference type="PANTHER" id="PTHR11474:SF126">
    <property type="entry name" value="TYROSINASE-LIKE PROTEIN TYR-1-RELATED"/>
    <property type="match status" value="1"/>
</dbReference>
<dbReference type="InterPro" id="IPR050316">
    <property type="entry name" value="Tyrosinase/Hemocyanin"/>
</dbReference>
<dbReference type="Gene3D" id="1.10.1280.10">
    <property type="entry name" value="Di-copper center containing domain from catechol oxidase"/>
    <property type="match status" value="1"/>
</dbReference>
<dbReference type="PRINTS" id="PR00092">
    <property type="entry name" value="TYROSINASE"/>
</dbReference>
<dbReference type="GO" id="GO:0016491">
    <property type="term" value="F:oxidoreductase activity"/>
    <property type="evidence" value="ECO:0007669"/>
    <property type="project" value="InterPro"/>
</dbReference>
<accession>A0A4T0FD09</accession>
<dbReference type="AlphaFoldDB" id="A0A4T0FD09"/>
<dbReference type="Pfam" id="PF00264">
    <property type="entry name" value="Tyrosinase"/>
    <property type="match status" value="1"/>
</dbReference>
<evidence type="ECO:0000256" key="3">
    <source>
        <dbReference type="SAM" id="SignalP"/>
    </source>
</evidence>
<keyword evidence="3" id="KW-0732">Signal</keyword>
<feature type="chain" id="PRO_5020728833" description="Tyrosinase copper-binding domain-containing protein" evidence="3">
    <location>
        <begin position="22"/>
        <end position="390"/>
    </location>
</feature>
<evidence type="ECO:0000256" key="2">
    <source>
        <dbReference type="ARBA" id="ARBA00023008"/>
    </source>
</evidence>
<comment type="caution">
    <text evidence="5">The sequence shown here is derived from an EMBL/GenBank/DDBJ whole genome shotgun (WGS) entry which is preliminary data.</text>
</comment>
<evidence type="ECO:0000313" key="6">
    <source>
        <dbReference type="Proteomes" id="UP000310189"/>
    </source>
</evidence>
<dbReference type="PROSITE" id="PS00498">
    <property type="entry name" value="TYROSINASE_2"/>
    <property type="match status" value="1"/>
</dbReference>